<evidence type="ECO:0000256" key="8">
    <source>
        <dbReference type="RuleBase" id="RU000489"/>
    </source>
</evidence>
<dbReference type="Pfam" id="PF02018">
    <property type="entry name" value="CBM_4_9"/>
    <property type="match status" value="1"/>
</dbReference>
<dbReference type="SUPFAM" id="SSF51445">
    <property type="entry name" value="(Trans)glycosidases"/>
    <property type="match status" value="1"/>
</dbReference>
<organism evidence="13 14">
    <name type="scientific">Kitasatospora gansuensis</name>
    <dbReference type="NCBI Taxonomy" id="258050"/>
    <lineage>
        <taxon>Bacteria</taxon>
        <taxon>Bacillati</taxon>
        <taxon>Actinomycetota</taxon>
        <taxon>Actinomycetes</taxon>
        <taxon>Kitasatosporales</taxon>
        <taxon>Streptomycetaceae</taxon>
        <taxon>Kitasatospora</taxon>
    </lineage>
</organism>
<evidence type="ECO:0000256" key="6">
    <source>
        <dbReference type="ARBA" id="ARBA00023295"/>
    </source>
</evidence>
<evidence type="ECO:0000256" key="2">
    <source>
        <dbReference type="ARBA" id="ARBA00009121"/>
    </source>
</evidence>
<dbReference type="AlphaFoldDB" id="A0A7W7SG21"/>
<reference evidence="13 14" key="1">
    <citation type="submission" date="2020-08" db="EMBL/GenBank/DDBJ databases">
        <title>Sequencing the genomes of 1000 actinobacteria strains.</title>
        <authorList>
            <person name="Klenk H.-P."/>
        </authorList>
    </citation>
    <scope>NUCLEOTIDE SEQUENCE [LARGE SCALE GENOMIC DNA]</scope>
    <source>
        <strain evidence="13 14">DSM 44786</strain>
    </source>
</reference>
<feature type="signal peptide" evidence="10">
    <location>
        <begin position="1"/>
        <end position="36"/>
    </location>
</feature>
<sequence>MLERALPGRPVAPRATSRRRAGALALAAALSTGSVAVVASLDSASAATVNLLSNADFETGSLAGWSCAGGSGSVIGNPVHGGSYALSAAATAGATAQCQQTVTVQPNTTYTLAGWVQGSYVYLGATGTGVNAQTWTPSATGWSQLSTSFKTGASTTSVTVFTHGWYGQGTYRADDLTLTGPAGSSPSPSVTPSNSASPSASSSASPSVTPSSSASPSPSGSPSGPVGDGKVSTPAGLKVEQVTHNAVVLSWQPSTDQTDNVPAYKVYRQGQLVATSMGTRVTVSSLLPGTTASFSVQGYDGAGHASGQSTPVTVTTAVAPATGPYRSAYFDQWGVYENTYFAKNVDTTGSAAKLDVITYAFANIHPTSHTCFEAVKASDATHEDNPNAGDGAGDAYADYQMDYTSATSVDGSTDVYEQPIKGNFNQLRQLKAKYPNLRLTISIGGWTYSKYFSDAAATDAKRKAFVSSCLNMFLKGDLPKNVAGDPSGGVAAAAGLFDGIDLDWEYPGSAGGHVGNHTSTADKQNFTLLLKEFREQLDAYGAPLGKRFLLTAALPAGQDKIQYLETDRIGAYLDYADVMTYDMHGAWDAKGPTNLQDPLHDSPADPATPITPGNRKYNVDTALTAYTTGLPEYGIAGGFPANKLVLGIPFYWRGWTGVPAGANFGLYQTATGPTPAKPLSQEAGLAAWRELTPTAANTHWDPVTESSWIYDGTNFWTGDTPQAIQARGAYAKSKGLAGMFAFALENDDNAGSLLNAMAGSLN</sequence>
<dbReference type="InterPro" id="IPR001223">
    <property type="entry name" value="Glyco_hydro18_cat"/>
</dbReference>
<dbReference type="EC" id="3.2.1.14" evidence="3"/>
<dbReference type="InterPro" id="IPR013783">
    <property type="entry name" value="Ig-like_fold"/>
</dbReference>
<keyword evidence="5" id="KW-0146">Chitin degradation</keyword>
<evidence type="ECO:0000313" key="13">
    <source>
        <dbReference type="EMBL" id="MBB4949795.1"/>
    </source>
</evidence>
<dbReference type="SMART" id="SM00636">
    <property type="entry name" value="Glyco_18"/>
    <property type="match status" value="1"/>
</dbReference>
<dbReference type="Gene3D" id="3.20.20.80">
    <property type="entry name" value="Glycosidases"/>
    <property type="match status" value="1"/>
</dbReference>
<evidence type="ECO:0000256" key="3">
    <source>
        <dbReference type="ARBA" id="ARBA00012729"/>
    </source>
</evidence>
<feature type="region of interest" description="Disordered" evidence="9">
    <location>
        <begin position="177"/>
        <end position="233"/>
    </location>
</feature>
<evidence type="ECO:0000259" key="11">
    <source>
        <dbReference type="PROSITE" id="PS50853"/>
    </source>
</evidence>
<accession>A0A7W7SG21</accession>
<dbReference type="PROSITE" id="PS50853">
    <property type="entry name" value="FN3"/>
    <property type="match status" value="1"/>
</dbReference>
<gene>
    <name evidence="13" type="ORF">F4556_005330</name>
</gene>
<dbReference type="CDD" id="cd00063">
    <property type="entry name" value="FN3"/>
    <property type="match status" value="1"/>
</dbReference>
<dbReference type="PROSITE" id="PS51910">
    <property type="entry name" value="GH18_2"/>
    <property type="match status" value="1"/>
</dbReference>
<dbReference type="Gene3D" id="2.60.120.260">
    <property type="entry name" value="Galactose-binding domain-like"/>
    <property type="match status" value="1"/>
</dbReference>
<dbReference type="InterPro" id="IPR050314">
    <property type="entry name" value="Glycosyl_Hydrlase_18"/>
</dbReference>
<name>A0A7W7SG21_9ACTN</name>
<feature type="domain" description="GH18" evidence="12">
    <location>
        <begin position="324"/>
        <end position="762"/>
    </location>
</feature>
<comment type="catalytic activity">
    <reaction evidence="1">
        <text>Random endo-hydrolysis of N-acetyl-beta-D-glucosaminide (1-&gt;4)-beta-linkages in chitin and chitodextrins.</text>
        <dbReference type="EC" id="3.2.1.14"/>
    </reaction>
</comment>
<protein>
    <recommendedName>
        <fullName evidence="3">chitinase</fullName>
        <ecNumber evidence="3">3.2.1.14</ecNumber>
    </recommendedName>
</protein>
<dbReference type="RefSeq" id="WP_184920413.1">
    <property type="nucleotide sequence ID" value="NZ_JACHJR010000001.1"/>
</dbReference>
<evidence type="ECO:0000256" key="10">
    <source>
        <dbReference type="SAM" id="SignalP"/>
    </source>
</evidence>
<dbReference type="SUPFAM" id="SSF49785">
    <property type="entry name" value="Galactose-binding domain-like"/>
    <property type="match status" value="1"/>
</dbReference>
<dbReference type="InterPro" id="IPR008979">
    <property type="entry name" value="Galactose-bd-like_sf"/>
</dbReference>
<evidence type="ECO:0000313" key="14">
    <source>
        <dbReference type="Proteomes" id="UP000573327"/>
    </source>
</evidence>
<dbReference type="InterPro" id="IPR003961">
    <property type="entry name" value="FN3_dom"/>
</dbReference>
<dbReference type="InterPro" id="IPR003305">
    <property type="entry name" value="CenC_carb-bd"/>
</dbReference>
<dbReference type="GO" id="GO:0000272">
    <property type="term" value="P:polysaccharide catabolic process"/>
    <property type="evidence" value="ECO:0007669"/>
    <property type="project" value="UniProtKB-KW"/>
</dbReference>
<dbReference type="SUPFAM" id="SSF54556">
    <property type="entry name" value="Chitinase insertion domain"/>
    <property type="match status" value="1"/>
</dbReference>
<dbReference type="GO" id="GO:0006032">
    <property type="term" value="P:chitin catabolic process"/>
    <property type="evidence" value="ECO:0007669"/>
    <property type="project" value="UniProtKB-KW"/>
</dbReference>
<feature type="chain" id="PRO_5038646282" description="chitinase" evidence="10">
    <location>
        <begin position="37"/>
        <end position="762"/>
    </location>
</feature>
<dbReference type="CDD" id="cd06548">
    <property type="entry name" value="GH18_chitinase"/>
    <property type="match status" value="1"/>
</dbReference>
<dbReference type="Gene3D" id="3.10.50.10">
    <property type="match status" value="1"/>
</dbReference>
<dbReference type="InterPro" id="IPR036116">
    <property type="entry name" value="FN3_sf"/>
</dbReference>
<comment type="similarity">
    <text evidence="2">Belongs to the glycosyl hydrolase 18 family. Chitinase class II subfamily.</text>
</comment>
<dbReference type="PROSITE" id="PS01095">
    <property type="entry name" value="GH18_1"/>
    <property type="match status" value="1"/>
</dbReference>
<evidence type="ECO:0000259" key="12">
    <source>
        <dbReference type="PROSITE" id="PS51910"/>
    </source>
</evidence>
<dbReference type="InterPro" id="IPR011583">
    <property type="entry name" value="Chitinase_II/V-like_cat"/>
</dbReference>
<evidence type="ECO:0000256" key="1">
    <source>
        <dbReference type="ARBA" id="ARBA00000822"/>
    </source>
</evidence>
<keyword evidence="14" id="KW-1185">Reference proteome</keyword>
<dbReference type="PANTHER" id="PTHR11177:SF317">
    <property type="entry name" value="CHITINASE 12-RELATED"/>
    <property type="match status" value="1"/>
</dbReference>
<dbReference type="Pfam" id="PF00041">
    <property type="entry name" value="fn3"/>
    <property type="match status" value="1"/>
</dbReference>
<feature type="domain" description="Fibronectin type-III" evidence="11">
    <location>
        <begin position="233"/>
        <end position="319"/>
    </location>
</feature>
<keyword evidence="4 8" id="KW-0378">Hydrolase</keyword>
<dbReference type="PANTHER" id="PTHR11177">
    <property type="entry name" value="CHITINASE"/>
    <property type="match status" value="1"/>
</dbReference>
<evidence type="ECO:0000256" key="7">
    <source>
        <dbReference type="ARBA" id="ARBA00023326"/>
    </source>
</evidence>
<evidence type="ECO:0000256" key="5">
    <source>
        <dbReference type="ARBA" id="ARBA00023024"/>
    </source>
</evidence>
<comment type="caution">
    <text evidence="13">The sequence shown here is derived from an EMBL/GenBank/DDBJ whole genome shotgun (WGS) entry which is preliminary data.</text>
</comment>
<dbReference type="InterPro" id="IPR017853">
    <property type="entry name" value="GH"/>
</dbReference>
<dbReference type="Gene3D" id="2.60.40.10">
    <property type="entry name" value="Immunoglobulins"/>
    <property type="match status" value="1"/>
</dbReference>
<keyword evidence="7" id="KW-0624">Polysaccharide degradation</keyword>
<proteinExistence type="inferred from homology"/>
<dbReference type="Pfam" id="PF00704">
    <property type="entry name" value="Glyco_hydro_18"/>
    <property type="match status" value="1"/>
</dbReference>
<dbReference type="InterPro" id="IPR029070">
    <property type="entry name" value="Chitinase_insertion_sf"/>
</dbReference>
<keyword evidence="6 8" id="KW-0326">Glycosidase</keyword>
<keyword evidence="7" id="KW-0119">Carbohydrate metabolism</keyword>
<evidence type="ECO:0000256" key="4">
    <source>
        <dbReference type="ARBA" id="ARBA00022801"/>
    </source>
</evidence>
<feature type="compositionally biased region" description="Low complexity" evidence="9">
    <location>
        <begin position="179"/>
        <end position="225"/>
    </location>
</feature>
<evidence type="ECO:0000256" key="9">
    <source>
        <dbReference type="SAM" id="MobiDB-lite"/>
    </source>
</evidence>
<dbReference type="Proteomes" id="UP000573327">
    <property type="component" value="Unassembled WGS sequence"/>
</dbReference>
<dbReference type="EMBL" id="JACHJR010000001">
    <property type="protein sequence ID" value="MBB4949795.1"/>
    <property type="molecule type" value="Genomic_DNA"/>
</dbReference>
<keyword evidence="10" id="KW-0732">Signal</keyword>
<dbReference type="SMART" id="SM00060">
    <property type="entry name" value="FN3"/>
    <property type="match status" value="1"/>
</dbReference>
<dbReference type="InterPro" id="IPR001579">
    <property type="entry name" value="Glyco_hydro_18_chit_AS"/>
</dbReference>
<dbReference type="GO" id="GO:0008843">
    <property type="term" value="F:endochitinase activity"/>
    <property type="evidence" value="ECO:0007669"/>
    <property type="project" value="UniProtKB-EC"/>
</dbReference>
<dbReference type="SUPFAM" id="SSF49265">
    <property type="entry name" value="Fibronectin type III"/>
    <property type="match status" value="1"/>
</dbReference>
<dbReference type="GO" id="GO:0008061">
    <property type="term" value="F:chitin binding"/>
    <property type="evidence" value="ECO:0007669"/>
    <property type="project" value="InterPro"/>
</dbReference>